<dbReference type="PANTHER" id="PTHR43283">
    <property type="entry name" value="BETA-LACTAMASE-RELATED"/>
    <property type="match status" value="1"/>
</dbReference>
<keyword evidence="3" id="KW-0378">Hydrolase</keyword>
<feature type="domain" description="Beta-lactamase-related" evidence="2">
    <location>
        <begin position="38"/>
        <end position="346"/>
    </location>
</feature>
<dbReference type="GO" id="GO:0016787">
    <property type="term" value="F:hydrolase activity"/>
    <property type="evidence" value="ECO:0007669"/>
    <property type="project" value="UniProtKB-KW"/>
</dbReference>
<protein>
    <submittedName>
        <fullName evidence="3">Serine hydrolase</fullName>
    </submittedName>
</protein>
<gene>
    <name evidence="3" type="ORF">CEE60_12445</name>
</gene>
<feature type="chain" id="PRO_5012399645" evidence="1">
    <location>
        <begin position="24"/>
        <end position="477"/>
    </location>
</feature>
<dbReference type="SUPFAM" id="SSF56601">
    <property type="entry name" value="beta-lactamase/transpeptidase-like"/>
    <property type="match status" value="1"/>
</dbReference>
<dbReference type="InterPro" id="IPR012338">
    <property type="entry name" value="Beta-lactam/transpept-like"/>
</dbReference>
<proteinExistence type="predicted"/>
<evidence type="ECO:0000256" key="1">
    <source>
        <dbReference type="SAM" id="SignalP"/>
    </source>
</evidence>
<feature type="signal peptide" evidence="1">
    <location>
        <begin position="1"/>
        <end position="23"/>
    </location>
</feature>
<name>A0A246HL67_STEMA</name>
<dbReference type="InterPro" id="IPR050789">
    <property type="entry name" value="Diverse_Enzym_Activities"/>
</dbReference>
<dbReference type="AlphaFoldDB" id="A0A246HL67"/>
<dbReference type="Pfam" id="PF00144">
    <property type="entry name" value="Beta-lactamase"/>
    <property type="match status" value="1"/>
</dbReference>
<organism evidence="3 4">
    <name type="scientific">Stenotrophomonas maltophilia</name>
    <name type="common">Pseudomonas maltophilia</name>
    <name type="synonym">Xanthomonas maltophilia</name>
    <dbReference type="NCBI Taxonomy" id="40324"/>
    <lineage>
        <taxon>Bacteria</taxon>
        <taxon>Pseudomonadati</taxon>
        <taxon>Pseudomonadota</taxon>
        <taxon>Gammaproteobacteria</taxon>
        <taxon>Lysobacterales</taxon>
        <taxon>Lysobacteraceae</taxon>
        <taxon>Stenotrophomonas</taxon>
        <taxon>Stenotrophomonas maltophilia group</taxon>
    </lineage>
</organism>
<accession>A0A246HL67</accession>
<evidence type="ECO:0000313" key="3">
    <source>
        <dbReference type="EMBL" id="OWQ52545.1"/>
    </source>
</evidence>
<dbReference type="OrthoDB" id="9799367at2"/>
<evidence type="ECO:0000313" key="4">
    <source>
        <dbReference type="Proteomes" id="UP000198157"/>
    </source>
</evidence>
<comment type="caution">
    <text evidence="3">The sequence shown here is derived from an EMBL/GenBank/DDBJ whole genome shotgun (WGS) entry which is preliminary data.</text>
</comment>
<dbReference type="Gene3D" id="3.40.710.10">
    <property type="entry name" value="DD-peptidase/beta-lactamase superfamily"/>
    <property type="match status" value="1"/>
</dbReference>
<evidence type="ECO:0000259" key="2">
    <source>
        <dbReference type="Pfam" id="PF00144"/>
    </source>
</evidence>
<reference evidence="3 4" key="1">
    <citation type="submission" date="2017-06" db="EMBL/GenBank/DDBJ databases">
        <authorList>
            <person name="Kim H.J."/>
            <person name="Triplett B.A."/>
        </authorList>
    </citation>
    <scope>NUCLEOTIDE SEQUENCE [LARGE SCALE GENOMIC DNA]</scope>
    <source>
        <strain evidence="3 4">13146</strain>
    </source>
</reference>
<dbReference type="InterPro" id="IPR001466">
    <property type="entry name" value="Beta-lactam-related"/>
</dbReference>
<dbReference type="EMBL" id="NIVS01000029">
    <property type="protein sequence ID" value="OWQ52545.1"/>
    <property type="molecule type" value="Genomic_DNA"/>
</dbReference>
<keyword evidence="1" id="KW-0732">Signal</keyword>
<dbReference type="Proteomes" id="UP000198157">
    <property type="component" value="Unassembled WGS sequence"/>
</dbReference>
<sequence length="477" mass="52166">MRRFAFVAVLLFAVSTPSGTARAAEFDARITRQLHTNADRYGIAGQAVLIRHNGTLLAQAVAGEADLTTHQPVTPETVFNAYSLAKLLVSTLVMQRVEAGRVELDVPASRYLPDLPEAWQAITVRQFLDHASGVPEYFEYRDGEVITSQGNRRFPATPAEVFKALAGAPLQFTPGTASRYTQTNYLVLTALLEAQYQQPYAQIVRDRVLRPLSMTHTSLGPATNARHEIAIAYTGKQGALQREDDIAWPAYAYGHAALHTTLGDLDRFLLALARGELVGRTTLRQLWQPQVLSNGRRSGFSTGWELEESGEYRLVGHDGGTRVRARIAFADGLAGDTYSFIYLTNGSAKNVWSRTLVDSAMAVVAPAQFPRETLSEALITYALGPRTAARTTALKQWLTSTGRGDQPTLEEDINRVGYAVAENLGHATALHIFSLNATLFPRSANAWDSLAETYAALGDTMQAQRLYAKSKALAAPR</sequence>